<accession>C6LHH5</accession>
<keyword evidence="3" id="KW-1003">Cell membrane</keyword>
<keyword evidence="5" id="KW-1133">Transmembrane helix</keyword>
<keyword evidence="6" id="KW-0472">Membrane</keyword>
<evidence type="ECO:0000256" key="6">
    <source>
        <dbReference type="ARBA" id="ARBA00023136"/>
    </source>
</evidence>
<dbReference type="Pfam" id="PF00528">
    <property type="entry name" value="BPD_transp_1"/>
    <property type="match status" value="1"/>
</dbReference>
<comment type="caution">
    <text evidence="9">The sequence shown here is derived from an EMBL/GenBank/DDBJ whole genome shotgun (WGS) entry which is preliminary data.</text>
</comment>
<keyword evidence="4" id="KW-0812">Transmembrane</keyword>
<dbReference type="Proteomes" id="UP000005561">
    <property type="component" value="Unassembled WGS sequence"/>
</dbReference>
<dbReference type="AlphaFoldDB" id="C6LHH5"/>
<dbReference type="GO" id="GO:0055085">
    <property type="term" value="P:transmembrane transport"/>
    <property type="evidence" value="ECO:0007669"/>
    <property type="project" value="InterPro"/>
</dbReference>
<dbReference type="PANTHER" id="PTHR43386">
    <property type="entry name" value="OLIGOPEPTIDE TRANSPORT SYSTEM PERMEASE PROTEIN APPC"/>
    <property type="match status" value="1"/>
</dbReference>
<dbReference type="NCBIfam" id="NF045474">
    <property type="entry name" value="Opp2C"/>
    <property type="match status" value="1"/>
</dbReference>
<evidence type="ECO:0000256" key="7">
    <source>
        <dbReference type="RuleBase" id="RU363032"/>
    </source>
</evidence>
<dbReference type="PROSITE" id="PS50928">
    <property type="entry name" value="ABC_TM1"/>
    <property type="match status" value="1"/>
</dbReference>
<gene>
    <name evidence="9" type="ORF">BRYFOR_08086</name>
</gene>
<comment type="similarity">
    <text evidence="7">Belongs to the binding-protein-dependent transport system permease family.</text>
</comment>
<sequence>MEGMKQETGPCAGTDKPVTVRKQKLRKNHIKAKLIFFIALAAGLLLTAVFARQLCPYDPYAQDLLSAQQPPGWQHILGTDRYGRDMFSRVLMGSTTSIFATLVLVAVITVTGTAIGIICGWMGGKVDTVLMRISDLFLAFPSLVFALAVAGVLGGGVQNAIIALAAIGWPKFARLARGMTLAQKDAPYLMAARLSGSSTAKLLVKHILPNIAGPVLVTAVLDIGTMMMELAGLSFLGLGVKPPMAEWGSMISDGRGMLQTAPWMVLAPGGAIFVTVMIFNLLGDTIRDYMDPKQRRK</sequence>
<dbReference type="Gene3D" id="1.10.3720.10">
    <property type="entry name" value="MetI-like"/>
    <property type="match status" value="1"/>
</dbReference>
<organism evidence="9 10">
    <name type="scientific">Marvinbryantia formatexigens DSM 14469</name>
    <dbReference type="NCBI Taxonomy" id="478749"/>
    <lineage>
        <taxon>Bacteria</taxon>
        <taxon>Bacillati</taxon>
        <taxon>Bacillota</taxon>
        <taxon>Clostridia</taxon>
        <taxon>Lachnospirales</taxon>
        <taxon>Lachnospiraceae</taxon>
        <taxon>Marvinbryantia</taxon>
    </lineage>
</organism>
<dbReference type="EMBL" id="ACCL02000014">
    <property type="protein sequence ID" value="EET59962.1"/>
    <property type="molecule type" value="Genomic_DNA"/>
</dbReference>
<keyword evidence="10" id="KW-1185">Reference proteome</keyword>
<dbReference type="InterPro" id="IPR053385">
    <property type="entry name" value="ABC_transport_permease"/>
</dbReference>
<keyword evidence="2 7" id="KW-0813">Transport</keyword>
<evidence type="ECO:0000259" key="8">
    <source>
        <dbReference type="PROSITE" id="PS50928"/>
    </source>
</evidence>
<dbReference type="PANTHER" id="PTHR43386:SF25">
    <property type="entry name" value="PEPTIDE ABC TRANSPORTER PERMEASE PROTEIN"/>
    <property type="match status" value="1"/>
</dbReference>
<evidence type="ECO:0000256" key="1">
    <source>
        <dbReference type="ARBA" id="ARBA00004651"/>
    </source>
</evidence>
<evidence type="ECO:0000256" key="2">
    <source>
        <dbReference type="ARBA" id="ARBA00022448"/>
    </source>
</evidence>
<protein>
    <submittedName>
        <fullName evidence="9">ABC transporter, permease protein</fullName>
    </submittedName>
</protein>
<dbReference type="InterPro" id="IPR050366">
    <property type="entry name" value="BP-dependent_transpt_permease"/>
</dbReference>
<comment type="subcellular location">
    <subcellularLocation>
        <location evidence="1 7">Cell membrane</location>
        <topology evidence="1 7">Multi-pass membrane protein</topology>
    </subcellularLocation>
</comment>
<dbReference type="InterPro" id="IPR000515">
    <property type="entry name" value="MetI-like"/>
</dbReference>
<dbReference type="SUPFAM" id="SSF161098">
    <property type="entry name" value="MetI-like"/>
    <property type="match status" value="1"/>
</dbReference>
<feature type="domain" description="ABC transmembrane type-1" evidence="8">
    <location>
        <begin position="98"/>
        <end position="283"/>
    </location>
</feature>
<name>C6LHH5_9FIRM</name>
<reference evidence="9" key="1">
    <citation type="submission" date="2009-07" db="EMBL/GenBank/DDBJ databases">
        <authorList>
            <person name="Weinstock G."/>
            <person name="Sodergren E."/>
            <person name="Clifton S."/>
            <person name="Fulton L."/>
            <person name="Fulton B."/>
            <person name="Courtney L."/>
            <person name="Fronick C."/>
            <person name="Harrison M."/>
            <person name="Strong C."/>
            <person name="Farmer C."/>
            <person name="Delahaunty K."/>
            <person name="Markovic C."/>
            <person name="Hall O."/>
            <person name="Minx P."/>
            <person name="Tomlinson C."/>
            <person name="Mitreva M."/>
            <person name="Nelson J."/>
            <person name="Hou S."/>
            <person name="Wollam A."/>
            <person name="Pepin K.H."/>
            <person name="Johnson M."/>
            <person name="Bhonagiri V."/>
            <person name="Nash W.E."/>
            <person name="Warren W."/>
            <person name="Chinwalla A."/>
            <person name="Mardis E.R."/>
            <person name="Wilson R.K."/>
        </authorList>
    </citation>
    <scope>NUCLEOTIDE SEQUENCE [LARGE SCALE GENOMIC DNA]</scope>
    <source>
        <strain evidence="9">DSM 14469</strain>
    </source>
</reference>
<dbReference type="CDD" id="cd06261">
    <property type="entry name" value="TM_PBP2"/>
    <property type="match status" value="1"/>
</dbReference>
<evidence type="ECO:0000313" key="10">
    <source>
        <dbReference type="Proteomes" id="UP000005561"/>
    </source>
</evidence>
<dbReference type="STRING" id="168384.SAMN05660368_00693"/>
<dbReference type="GO" id="GO:0005886">
    <property type="term" value="C:plasma membrane"/>
    <property type="evidence" value="ECO:0007669"/>
    <property type="project" value="UniProtKB-SubCell"/>
</dbReference>
<evidence type="ECO:0000313" key="9">
    <source>
        <dbReference type="EMBL" id="EET59962.1"/>
    </source>
</evidence>
<evidence type="ECO:0000256" key="3">
    <source>
        <dbReference type="ARBA" id="ARBA00022475"/>
    </source>
</evidence>
<dbReference type="eggNOG" id="COG1173">
    <property type="taxonomic scope" value="Bacteria"/>
</dbReference>
<dbReference type="InterPro" id="IPR035906">
    <property type="entry name" value="MetI-like_sf"/>
</dbReference>
<evidence type="ECO:0000256" key="5">
    <source>
        <dbReference type="ARBA" id="ARBA00022989"/>
    </source>
</evidence>
<proteinExistence type="inferred from homology"/>
<dbReference type="RefSeq" id="WP_006862872.1">
    <property type="nucleotide sequence ID" value="NZ_ACCL02000014.1"/>
</dbReference>
<evidence type="ECO:0000256" key="4">
    <source>
        <dbReference type="ARBA" id="ARBA00022692"/>
    </source>
</evidence>